<reference evidence="2" key="1">
    <citation type="submission" date="2016-10" db="EMBL/GenBank/DDBJ databases">
        <authorList>
            <person name="Varghese N."/>
            <person name="Submissions S."/>
        </authorList>
    </citation>
    <scope>NUCLEOTIDE SEQUENCE [LARGE SCALE GENOMIC DNA]</scope>
    <source>
        <strain evidence="2">DSM 11593</strain>
    </source>
</reference>
<dbReference type="STRING" id="65735.SAMN04488075_2865"/>
<dbReference type="Proteomes" id="UP000199125">
    <property type="component" value="Unassembled WGS sequence"/>
</dbReference>
<dbReference type="PIRSF" id="PIRSF030771">
    <property type="entry name" value="UCP030771"/>
    <property type="match status" value="1"/>
</dbReference>
<evidence type="ECO:0000313" key="2">
    <source>
        <dbReference type="Proteomes" id="UP000199125"/>
    </source>
</evidence>
<dbReference type="OrthoDB" id="5365964at2"/>
<dbReference type="RefSeq" id="WP_090848777.1">
    <property type="nucleotide sequence ID" value="NZ_FNXG01000006.1"/>
</dbReference>
<sequence length="116" mass="11076">MAKNFVQPGHVVTVPAPAAVSSGDLVTVGVLTGVAQFDAGSGDPVEIALEGVHEVAKTSAQAWTVGAAVYATAAGLATTAATTGNVLIGVALEVAANPSATGVVRLNGAAPAAAEA</sequence>
<organism evidence="1 2">
    <name type="scientific">Paracoccus alkenifer</name>
    <dbReference type="NCBI Taxonomy" id="65735"/>
    <lineage>
        <taxon>Bacteria</taxon>
        <taxon>Pseudomonadati</taxon>
        <taxon>Pseudomonadota</taxon>
        <taxon>Alphaproteobacteria</taxon>
        <taxon>Rhodobacterales</taxon>
        <taxon>Paracoccaceae</taxon>
        <taxon>Paracoccus</taxon>
    </lineage>
</organism>
<dbReference type="EMBL" id="FNXG01000006">
    <property type="protein sequence ID" value="SEI10066.1"/>
    <property type="molecule type" value="Genomic_DNA"/>
</dbReference>
<proteinExistence type="predicted"/>
<dbReference type="Pfam" id="PF09956">
    <property type="entry name" value="Phage_cement_2"/>
    <property type="match status" value="1"/>
</dbReference>
<dbReference type="AlphaFoldDB" id="A0A1H6NHM8"/>
<protein>
    <submittedName>
        <fullName evidence="1">Predicted phage recombinase, RecA/RadA family</fullName>
    </submittedName>
</protein>
<evidence type="ECO:0000313" key="1">
    <source>
        <dbReference type="EMBL" id="SEI10066.1"/>
    </source>
</evidence>
<gene>
    <name evidence="1" type="ORF">SAMN04488075_2865</name>
</gene>
<keyword evidence="2" id="KW-1185">Reference proteome</keyword>
<name>A0A1H6NHM8_9RHOB</name>
<accession>A0A1H6NHM8</accession>
<dbReference type="InterPro" id="IPR011231">
    <property type="entry name" value="Phage_VT1-Sakai_H0018"/>
</dbReference>